<feature type="binding site" evidence="10">
    <location>
        <position position="162"/>
    </location>
    <ligand>
        <name>ATP</name>
        <dbReference type="ChEBI" id="CHEBI:30616"/>
    </ligand>
</feature>
<keyword evidence="6 14" id="KW-0418">Kinase</keyword>
<evidence type="ECO:0000256" key="8">
    <source>
        <dbReference type="ARBA" id="ARBA00047899"/>
    </source>
</evidence>
<dbReference type="Gene3D" id="1.10.510.10">
    <property type="entry name" value="Transferase(Phosphotransferase) domain 1"/>
    <property type="match status" value="1"/>
</dbReference>
<evidence type="ECO:0000256" key="10">
    <source>
        <dbReference type="PROSITE-ProRule" id="PRU10141"/>
    </source>
</evidence>
<dbReference type="Proteomes" id="UP000036987">
    <property type="component" value="Unassembled WGS sequence"/>
</dbReference>
<feature type="region of interest" description="Disordered" evidence="12">
    <location>
        <begin position="1"/>
        <end position="28"/>
    </location>
</feature>
<dbReference type="EMBL" id="LFYR01000691">
    <property type="protein sequence ID" value="KMZ71068.1"/>
    <property type="molecule type" value="Genomic_DNA"/>
</dbReference>
<dbReference type="PROSITE" id="PS00107">
    <property type="entry name" value="PROTEIN_KINASE_ATP"/>
    <property type="match status" value="1"/>
</dbReference>
<keyword evidence="5 10" id="KW-0547">Nucleotide-binding</keyword>
<keyword evidence="3 11" id="KW-0723">Serine/threonine-protein kinase</keyword>
<name>A0A0K9PPR7_ZOSMR</name>
<dbReference type="PROSITE" id="PS50011">
    <property type="entry name" value="PROTEIN_KINASE_DOM"/>
    <property type="match status" value="1"/>
</dbReference>
<dbReference type="InterPro" id="IPR050591">
    <property type="entry name" value="GSK-3"/>
</dbReference>
<dbReference type="OMA" id="PVIANCN"/>
<evidence type="ECO:0000259" key="13">
    <source>
        <dbReference type="PROSITE" id="PS50011"/>
    </source>
</evidence>
<evidence type="ECO:0000256" key="7">
    <source>
        <dbReference type="ARBA" id="ARBA00022840"/>
    </source>
</evidence>
<dbReference type="InterPro" id="IPR008271">
    <property type="entry name" value="Ser/Thr_kinase_AS"/>
</dbReference>
<dbReference type="FunFam" id="1.10.510.10:FF:000082">
    <property type="entry name" value="Shaggy-related protein kinase kappa"/>
    <property type="match status" value="1"/>
</dbReference>
<dbReference type="STRING" id="29655.A0A0K9PPR7"/>
<dbReference type="SMART" id="SM00220">
    <property type="entry name" value="S_TKc"/>
    <property type="match status" value="1"/>
</dbReference>
<dbReference type="GO" id="GO:0005524">
    <property type="term" value="F:ATP binding"/>
    <property type="evidence" value="ECO:0007669"/>
    <property type="project" value="UniProtKB-UniRule"/>
</dbReference>
<dbReference type="GO" id="GO:0005737">
    <property type="term" value="C:cytoplasm"/>
    <property type="evidence" value="ECO:0000318"/>
    <property type="project" value="GO_Central"/>
</dbReference>
<evidence type="ECO:0000256" key="12">
    <source>
        <dbReference type="SAM" id="MobiDB-lite"/>
    </source>
</evidence>
<evidence type="ECO:0000256" key="11">
    <source>
        <dbReference type="RuleBase" id="RU000304"/>
    </source>
</evidence>
<evidence type="ECO:0000256" key="9">
    <source>
        <dbReference type="ARBA" id="ARBA00048679"/>
    </source>
</evidence>
<feature type="domain" description="Protein kinase" evidence="13">
    <location>
        <begin position="132"/>
        <end position="416"/>
    </location>
</feature>
<dbReference type="SUPFAM" id="SSF56112">
    <property type="entry name" value="Protein kinase-like (PK-like)"/>
    <property type="match status" value="1"/>
</dbReference>
<evidence type="ECO:0000256" key="5">
    <source>
        <dbReference type="ARBA" id="ARBA00022741"/>
    </source>
</evidence>
<evidence type="ECO:0000313" key="15">
    <source>
        <dbReference type="Proteomes" id="UP000036987"/>
    </source>
</evidence>
<dbReference type="FunFam" id="3.30.200.20:FF:000009">
    <property type="entry name" value="Glycogen synthase kinase-3 beta"/>
    <property type="match status" value="1"/>
</dbReference>
<evidence type="ECO:0000313" key="14">
    <source>
        <dbReference type="EMBL" id="KMZ71068.1"/>
    </source>
</evidence>
<dbReference type="InterPro" id="IPR011009">
    <property type="entry name" value="Kinase-like_dom_sf"/>
</dbReference>
<dbReference type="GO" id="GO:0007165">
    <property type="term" value="P:signal transduction"/>
    <property type="evidence" value="ECO:0000318"/>
    <property type="project" value="GO_Central"/>
</dbReference>
<proteinExistence type="inferred from homology"/>
<organism evidence="14 15">
    <name type="scientific">Zostera marina</name>
    <name type="common">Eelgrass</name>
    <dbReference type="NCBI Taxonomy" id="29655"/>
    <lineage>
        <taxon>Eukaryota</taxon>
        <taxon>Viridiplantae</taxon>
        <taxon>Streptophyta</taxon>
        <taxon>Embryophyta</taxon>
        <taxon>Tracheophyta</taxon>
        <taxon>Spermatophyta</taxon>
        <taxon>Magnoliopsida</taxon>
        <taxon>Liliopsida</taxon>
        <taxon>Zosteraceae</taxon>
        <taxon>Zostera</taxon>
    </lineage>
</organism>
<comment type="caution">
    <text evidence="14">The sequence shown here is derived from an EMBL/GenBank/DDBJ whole genome shotgun (WGS) entry which is preliminary data.</text>
</comment>
<evidence type="ECO:0000256" key="2">
    <source>
        <dbReference type="ARBA" id="ARBA00012513"/>
    </source>
</evidence>
<dbReference type="PROSITE" id="PS00108">
    <property type="entry name" value="PROTEIN_KINASE_ST"/>
    <property type="match status" value="1"/>
</dbReference>
<comment type="catalytic activity">
    <reaction evidence="9">
        <text>L-seryl-[protein] + ATP = O-phospho-L-seryl-[protein] + ADP + H(+)</text>
        <dbReference type="Rhea" id="RHEA:17989"/>
        <dbReference type="Rhea" id="RHEA-COMP:9863"/>
        <dbReference type="Rhea" id="RHEA-COMP:11604"/>
        <dbReference type="ChEBI" id="CHEBI:15378"/>
        <dbReference type="ChEBI" id="CHEBI:29999"/>
        <dbReference type="ChEBI" id="CHEBI:30616"/>
        <dbReference type="ChEBI" id="CHEBI:83421"/>
        <dbReference type="ChEBI" id="CHEBI:456216"/>
        <dbReference type="EC" id="2.7.11.1"/>
    </reaction>
</comment>
<evidence type="ECO:0000256" key="1">
    <source>
        <dbReference type="ARBA" id="ARBA00005527"/>
    </source>
</evidence>
<keyword evidence="7 10" id="KW-0067">ATP-binding</keyword>
<keyword evidence="15" id="KW-1185">Reference proteome</keyword>
<evidence type="ECO:0000256" key="6">
    <source>
        <dbReference type="ARBA" id="ARBA00022777"/>
    </source>
</evidence>
<evidence type="ECO:0000256" key="4">
    <source>
        <dbReference type="ARBA" id="ARBA00022679"/>
    </source>
</evidence>
<dbReference type="Gene3D" id="3.30.200.20">
    <property type="entry name" value="Phosphorylase Kinase, domain 1"/>
    <property type="match status" value="1"/>
</dbReference>
<sequence length="461" mass="52197">MNMMRRIKSIASGRSSFSDPGGSSSMKRIKVEENNDNKEPVESIVAENQNIVFTSHSNVQKKTAFSTRTKSLGFEQLPKELDGMKIKDDKTYHHEDKVSNPVIANCNGTETGSIISTTIGGQNEQPKQDISYMVERIVGTGSFGVVFQAKCLETGEIVAIKKVLQDKRYKNRELQIMQLFDHPNVVQLKHHFYSTTSKDQVYLNLVLEYVPETLYRVLKQYNKIHQHMPLIYVKLYIYQICHSLAYVNGAIGVCHRDIKPQNLLVDPQTHQLKLCDFGSAKVLIAGEPNISYICSRYYRAPELIFGATEYTTAIDMWSVGCVFAELLLGRPLFPGESGVDQLVEVIKILGTPTREEIKCMNPNYTEFKFPQFKTHPWHKLFSKKLPSEAVDLVSRMLQYSPKLRCTPLEACAHPFFDELRDPETCLPNGHALPPLFNFSLQVLAGVSSDLIQRLSPTNGKK</sequence>
<accession>A0A0K9PPR7</accession>
<keyword evidence="4" id="KW-0808">Transferase</keyword>
<dbReference type="Pfam" id="PF00069">
    <property type="entry name" value="Pkinase"/>
    <property type="match status" value="1"/>
</dbReference>
<dbReference type="PANTHER" id="PTHR24057">
    <property type="entry name" value="GLYCOGEN SYNTHASE KINASE-3 ALPHA"/>
    <property type="match status" value="1"/>
</dbReference>
<dbReference type="OrthoDB" id="272141at2759"/>
<dbReference type="InterPro" id="IPR000719">
    <property type="entry name" value="Prot_kinase_dom"/>
</dbReference>
<dbReference type="AlphaFoldDB" id="A0A0K9PPR7"/>
<dbReference type="GO" id="GO:0004674">
    <property type="term" value="F:protein serine/threonine kinase activity"/>
    <property type="evidence" value="ECO:0000318"/>
    <property type="project" value="GO_Central"/>
</dbReference>
<feature type="compositionally biased region" description="Low complexity" evidence="12">
    <location>
        <begin position="12"/>
        <end position="25"/>
    </location>
</feature>
<dbReference type="InterPro" id="IPR039192">
    <property type="entry name" value="STKc_GSK3"/>
</dbReference>
<dbReference type="GO" id="GO:0030154">
    <property type="term" value="P:cell differentiation"/>
    <property type="evidence" value="ECO:0000318"/>
    <property type="project" value="GO_Central"/>
</dbReference>
<comment type="similarity">
    <text evidence="1">Belongs to the protein kinase superfamily. CMGC Ser/Thr protein kinase family. GSK-3 subfamily.</text>
</comment>
<gene>
    <name evidence="14" type="ORF">ZOSMA_189G00290</name>
</gene>
<dbReference type="InterPro" id="IPR017441">
    <property type="entry name" value="Protein_kinase_ATP_BS"/>
</dbReference>
<comment type="catalytic activity">
    <reaction evidence="8">
        <text>L-threonyl-[protein] + ATP = O-phospho-L-threonyl-[protein] + ADP + H(+)</text>
        <dbReference type="Rhea" id="RHEA:46608"/>
        <dbReference type="Rhea" id="RHEA-COMP:11060"/>
        <dbReference type="Rhea" id="RHEA-COMP:11605"/>
        <dbReference type="ChEBI" id="CHEBI:15378"/>
        <dbReference type="ChEBI" id="CHEBI:30013"/>
        <dbReference type="ChEBI" id="CHEBI:30616"/>
        <dbReference type="ChEBI" id="CHEBI:61977"/>
        <dbReference type="ChEBI" id="CHEBI:456216"/>
        <dbReference type="EC" id="2.7.11.1"/>
    </reaction>
</comment>
<evidence type="ECO:0000256" key="3">
    <source>
        <dbReference type="ARBA" id="ARBA00022527"/>
    </source>
</evidence>
<protein>
    <recommendedName>
        <fullName evidence="2">non-specific serine/threonine protein kinase</fullName>
        <ecNumber evidence="2">2.7.11.1</ecNumber>
    </recommendedName>
</protein>
<dbReference type="GO" id="GO:0005634">
    <property type="term" value="C:nucleus"/>
    <property type="evidence" value="ECO:0000318"/>
    <property type="project" value="GO_Central"/>
</dbReference>
<dbReference type="GO" id="GO:1900458">
    <property type="term" value="P:negative regulation of brassinosteroid mediated signaling pathway"/>
    <property type="evidence" value="ECO:0007669"/>
    <property type="project" value="UniProtKB-ARBA"/>
</dbReference>
<dbReference type="PANTHER" id="PTHR24057:SF60">
    <property type="entry name" value="SHAGGY-RELATED PROTEIN KINASE THETA"/>
    <property type="match status" value="1"/>
</dbReference>
<reference evidence="15" key="1">
    <citation type="journal article" date="2016" name="Nature">
        <title>The genome of the seagrass Zostera marina reveals angiosperm adaptation to the sea.</title>
        <authorList>
            <person name="Olsen J.L."/>
            <person name="Rouze P."/>
            <person name="Verhelst B."/>
            <person name="Lin Y.-C."/>
            <person name="Bayer T."/>
            <person name="Collen J."/>
            <person name="Dattolo E."/>
            <person name="De Paoli E."/>
            <person name="Dittami S."/>
            <person name="Maumus F."/>
            <person name="Michel G."/>
            <person name="Kersting A."/>
            <person name="Lauritano C."/>
            <person name="Lohaus R."/>
            <person name="Toepel M."/>
            <person name="Tonon T."/>
            <person name="Vanneste K."/>
            <person name="Amirebrahimi M."/>
            <person name="Brakel J."/>
            <person name="Bostroem C."/>
            <person name="Chovatia M."/>
            <person name="Grimwood J."/>
            <person name="Jenkins J.W."/>
            <person name="Jueterbock A."/>
            <person name="Mraz A."/>
            <person name="Stam W.T."/>
            <person name="Tice H."/>
            <person name="Bornberg-Bauer E."/>
            <person name="Green P.J."/>
            <person name="Pearson G.A."/>
            <person name="Procaccini G."/>
            <person name="Duarte C.M."/>
            <person name="Schmutz J."/>
            <person name="Reusch T.B.H."/>
            <person name="Van de Peer Y."/>
        </authorList>
    </citation>
    <scope>NUCLEOTIDE SEQUENCE [LARGE SCALE GENOMIC DNA]</scope>
    <source>
        <strain evidence="15">cv. Finnish</strain>
    </source>
</reference>
<dbReference type="EC" id="2.7.11.1" evidence="2"/>
<dbReference type="CDD" id="cd14137">
    <property type="entry name" value="STKc_GSK3"/>
    <property type="match status" value="1"/>
</dbReference>